<dbReference type="EMBL" id="BAAADB010000034">
    <property type="protein sequence ID" value="GAA0523893.1"/>
    <property type="molecule type" value="Genomic_DNA"/>
</dbReference>
<gene>
    <name evidence="1" type="ORF">GCM10008937_34250</name>
</gene>
<proteinExistence type="predicted"/>
<sequence length="75" mass="8050">MFMTANLTGHTWRSPAKCSVAARYTAACTHHMGEHCRKERATLHRANRVTGGPHAPLPQLSPPGGCVTPLTVVCT</sequence>
<reference evidence="2" key="1">
    <citation type="journal article" date="2019" name="Int. J. Syst. Evol. Microbiol.">
        <title>The Global Catalogue of Microorganisms (GCM) 10K type strain sequencing project: providing services to taxonomists for standard genome sequencing and annotation.</title>
        <authorList>
            <consortium name="The Broad Institute Genomics Platform"/>
            <consortium name="The Broad Institute Genome Sequencing Center for Infectious Disease"/>
            <person name="Wu L."/>
            <person name="Ma J."/>
        </authorList>
    </citation>
    <scope>NUCLEOTIDE SEQUENCE [LARGE SCALE GENOMIC DNA]</scope>
    <source>
        <strain evidence="2">JCM 14368</strain>
    </source>
</reference>
<evidence type="ECO:0000313" key="2">
    <source>
        <dbReference type="Proteomes" id="UP001500191"/>
    </source>
</evidence>
<evidence type="ECO:0000313" key="1">
    <source>
        <dbReference type="EMBL" id="GAA0523893.1"/>
    </source>
</evidence>
<comment type="caution">
    <text evidence="1">The sequence shown here is derived from an EMBL/GenBank/DDBJ whole genome shotgun (WGS) entry which is preliminary data.</text>
</comment>
<name>A0ABP3MNR1_9DEIO</name>
<keyword evidence="2" id="KW-1185">Reference proteome</keyword>
<protein>
    <submittedName>
        <fullName evidence="1">Uncharacterized protein</fullName>
    </submittedName>
</protein>
<organism evidence="1 2">
    <name type="scientific">Deinococcus depolymerans</name>
    <dbReference type="NCBI Taxonomy" id="392408"/>
    <lineage>
        <taxon>Bacteria</taxon>
        <taxon>Thermotogati</taxon>
        <taxon>Deinococcota</taxon>
        <taxon>Deinococci</taxon>
        <taxon>Deinococcales</taxon>
        <taxon>Deinococcaceae</taxon>
        <taxon>Deinococcus</taxon>
    </lineage>
</organism>
<dbReference type="Proteomes" id="UP001500191">
    <property type="component" value="Unassembled WGS sequence"/>
</dbReference>
<accession>A0ABP3MNR1</accession>